<reference evidence="3 4" key="1">
    <citation type="submission" date="2024-03" db="EMBL/GenBank/DDBJ databases">
        <title>Aureococcus anophagefferens CCMP1851 and Kratosvirus quantuckense: Draft genome of a second virus-susceptible host strain in the model system.</title>
        <authorList>
            <person name="Chase E."/>
            <person name="Truchon A.R."/>
            <person name="Schepens W."/>
            <person name="Wilhelm S.W."/>
        </authorList>
    </citation>
    <scope>NUCLEOTIDE SEQUENCE [LARGE SCALE GENOMIC DNA]</scope>
    <source>
        <strain evidence="3 4">CCMP1851</strain>
    </source>
</reference>
<evidence type="ECO:0000313" key="3">
    <source>
        <dbReference type="EMBL" id="KAK7235494.1"/>
    </source>
</evidence>
<comment type="caution">
    <text evidence="3">The sequence shown here is derived from an EMBL/GenBank/DDBJ whole genome shotgun (WGS) entry which is preliminary data.</text>
</comment>
<protein>
    <submittedName>
        <fullName evidence="3">Uncharacterized protein</fullName>
    </submittedName>
</protein>
<keyword evidence="4" id="KW-1185">Reference proteome</keyword>
<evidence type="ECO:0000313" key="4">
    <source>
        <dbReference type="Proteomes" id="UP001363151"/>
    </source>
</evidence>
<feature type="compositionally biased region" description="Low complexity" evidence="1">
    <location>
        <begin position="190"/>
        <end position="213"/>
    </location>
</feature>
<evidence type="ECO:0000256" key="2">
    <source>
        <dbReference type="SAM" id="SignalP"/>
    </source>
</evidence>
<name>A0ABR1FPZ4_AURAN</name>
<feature type="signal peptide" evidence="2">
    <location>
        <begin position="1"/>
        <end position="22"/>
    </location>
</feature>
<feature type="chain" id="PRO_5047521552" evidence="2">
    <location>
        <begin position="23"/>
        <end position="308"/>
    </location>
</feature>
<dbReference type="EMBL" id="JBBJCI010000292">
    <property type="protein sequence ID" value="KAK7235494.1"/>
    <property type="molecule type" value="Genomic_DNA"/>
</dbReference>
<accession>A0ABR1FPZ4</accession>
<sequence length="308" mass="32294">MRDHNSRRRVAVLAALSLTARALVAPPRHCFGRGRPLLYVEADAEAQTDAAAPAPAPAPVPFDIERRVLEAKGKLDEERSRAKLESIRGRRERRKDLLRSVKLAKLRQRLSAFGFSEVDEELGRASAARRAQDSFGDVDLSEKASWLGPLAEGLLPPRDGDAPAANATARRRASLATGLKVPPPKPPRAPRAAAAAGGGAAEPAGAPRRAAARAPPPPVAGDGLRPVPPKLGAPAKRAAVPLPTARPATAEVRAAPPDADPDEPDPPPGTEQGKRAAFSAFLGRLRPGPRGGGKPHLSTRSSFGRRGG</sequence>
<proteinExistence type="predicted"/>
<evidence type="ECO:0000256" key="1">
    <source>
        <dbReference type="SAM" id="MobiDB-lite"/>
    </source>
</evidence>
<feature type="region of interest" description="Disordered" evidence="1">
    <location>
        <begin position="151"/>
        <end position="308"/>
    </location>
</feature>
<organism evidence="3 4">
    <name type="scientific">Aureococcus anophagefferens</name>
    <name type="common">Harmful bloom alga</name>
    <dbReference type="NCBI Taxonomy" id="44056"/>
    <lineage>
        <taxon>Eukaryota</taxon>
        <taxon>Sar</taxon>
        <taxon>Stramenopiles</taxon>
        <taxon>Ochrophyta</taxon>
        <taxon>Pelagophyceae</taxon>
        <taxon>Pelagomonadales</taxon>
        <taxon>Pelagomonadaceae</taxon>
        <taxon>Aureococcus</taxon>
    </lineage>
</organism>
<dbReference type="Proteomes" id="UP001363151">
    <property type="component" value="Unassembled WGS sequence"/>
</dbReference>
<keyword evidence="2" id="KW-0732">Signal</keyword>
<gene>
    <name evidence="3" type="ORF">SO694_00069042</name>
</gene>